<accession>A0A6B2FY90</accession>
<dbReference type="EMBL" id="GHBR01000729">
    <property type="protein sequence ID" value="NDJ96220.1"/>
    <property type="molecule type" value="Transcribed_RNA"/>
</dbReference>
<feature type="compositionally biased region" description="Basic and acidic residues" evidence="1">
    <location>
        <begin position="12"/>
        <end position="31"/>
    </location>
</feature>
<evidence type="ECO:0000256" key="1">
    <source>
        <dbReference type="SAM" id="MobiDB-lite"/>
    </source>
</evidence>
<proteinExistence type="predicted"/>
<evidence type="ECO:0000313" key="2">
    <source>
        <dbReference type="EMBL" id="NDJ96220.1"/>
    </source>
</evidence>
<reference evidence="2" key="1">
    <citation type="submission" date="2018-11" db="EMBL/GenBank/DDBJ databases">
        <title>Myxobolus squamalis genome and transcriptome.</title>
        <authorList>
            <person name="Yahalomi D."/>
            <person name="Atkinson S.D."/>
            <person name="Neuhof M."/>
            <person name="Chang E.S."/>
            <person name="Philippe H."/>
            <person name="Cartwright P."/>
            <person name="Bartholomew J.L."/>
            <person name="Huchon D."/>
        </authorList>
    </citation>
    <scope>NUCLEOTIDE SEQUENCE</scope>
    <source>
        <strain evidence="2">71B08</strain>
        <tissue evidence="2">Whole</tissue>
    </source>
</reference>
<feature type="region of interest" description="Disordered" evidence="1">
    <location>
        <begin position="1"/>
        <end position="31"/>
    </location>
</feature>
<organism evidence="2">
    <name type="scientific">Myxobolus squamalis</name>
    <name type="common">Myxosporean</name>
    <dbReference type="NCBI Taxonomy" id="59785"/>
    <lineage>
        <taxon>Eukaryota</taxon>
        <taxon>Metazoa</taxon>
        <taxon>Cnidaria</taxon>
        <taxon>Myxozoa</taxon>
        <taxon>Myxosporea</taxon>
        <taxon>Bivalvulida</taxon>
        <taxon>Platysporina</taxon>
        <taxon>Myxobolidae</taxon>
        <taxon>Myxobolus</taxon>
    </lineage>
</organism>
<name>A0A6B2FY90_MYXSQ</name>
<dbReference type="AlphaFoldDB" id="A0A6B2FY90"/>
<protein>
    <submittedName>
        <fullName evidence="2">HIV Tat-specific factor 1 homolog (Trinotate prediction)</fullName>
    </submittedName>
</protein>
<sequence>MENQNLEPWEQYLRDNEEKADSKIKTKTDPKDGTVYEWNEKNHGWFPKVNEDFIAQYQASYGFAEDLKPIESIPNPPKCSVESHPKCRKAKKEKNIEVKKEPGLIRGLKTVRMV</sequence>